<dbReference type="RefSeq" id="WP_141286772.1">
    <property type="nucleotide sequence ID" value="NZ_BAAAEW010000033.1"/>
</dbReference>
<keyword evidence="1" id="KW-0732">Signal</keyword>
<dbReference type="Proteomes" id="UP001500279">
    <property type="component" value="Unassembled WGS sequence"/>
</dbReference>
<dbReference type="InterPro" id="IPR036280">
    <property type="entry name" value="Multihaem_cyt_sf"/>
</dbReference>
<proteinExistence type="predicted"/>
<name>A0ABN1KBT2_9BURK</name>
<sequence length="195" mass="20705">MPVIRTCVFALCAAAAAASWAADLRTPESFASTSDPAQRSRELFLEAGKVLQHPRCLNCHPNGDRPTQGMDLHPHLPLVVRGKDDKGAVGMRCTACHQAANVEPGGFPGNPLWHLAPGSMAWQGKTLAQICVQIKDKRRNGGKSLPAIQEHMASDGLVGWAWAPGGTREPAPGTQEQLGALIKAWIDTGAFCPAS</sequence>
<accession>A0ABN1KBT2</accession>
<comment type="caution">
    <text evidence="2">The sequence shown here is derived from an EMBL/GenBank/DDBJ whole genome shotgun (WGS) entry which is preliminary data.</text>
</comment>
<evidence type="ECO:0000313" key="3">
    <source>
        <dbReference type="Proteomes" id="UP001500279"/>
    </source>
</evidence>
<gene>
    <name evidence="2" type="ORF">GCM10009107_45500</name>
</gene>
<evidence type="ECO:0000313" key="2">
    <source>
        <dbReference type="EMBL" id="GAA0761778.1"/>
    </source>
</evidence>
<organism evidence="2 3">
    <name type="scientific">Ideonella azotifigens</name>
    <dbReference type="NCBI Taxonomy" id="513160"/>
    <lineage>
        <taxon>Bacteria</taxon>
        <taxon>Pseudomonadati</taxon>
        <taxon>Pseudomonadota</taxon>
        <taxon>Betaproteobacteria</taxon>
        <taxon>Burkholderiales</taxon>
        <taxon>Sphaerotilaceae</taxon>
        <taxon>Ideonella</taxon>
    </lineage>
</organism>
<feature type="chain" id="PRO_5046296236" description="Isoquinoline 1-oxidoreductase subunit" evidence="1">
    <location>
        <begin position="22"/>
        <end position="195"/>
    </location>
</feature>
<evidence type="ECO:0008006" key="4">
    <source>
        <dbReference type="Google" id="ProtNLM"/>
    </source>
</evidence>
<reference evidence="2 3" key="1">
    <citation type="journal article" date="2019" name="Int. J. Syst. Evol. Microbiol.">
        <title>The Global Catalogue of Microorganisms (GCM) 10K type strain sequencing project: providing services to taxonomists for standard genome sequencing and annotation.</title>
        <authorList>
            <consortium name="The Broad Institute Genomics Platform"/>
            <consortium name="The Broad Institute Genome Sequencing Center for Infectious Disease"/>
            <person name="Wu L."/>
            <person name="Ma J."/>
        </authorList>
    </citation>
    <scope>NUCLEOTIDE SEQUENCE [LARGE SCALE GENOMIC DNA]</scope>
    <source>
        <strain evidence="2 3">JCM 15503</strain>
    </source>
</reference>
<dbReference type="EMBL" id="BAAAEW010000033">
    <property type="protein sequence ID" value="GAA0761778.1"/>
    <property type="molecule type" value="Genomic_DNA"/>
</dbReference>
<protein>
    <recommendedName>
        <fullName evidence="4">Isoquinoline 1-oxidoreductase subunit</fullName>
    </recommendedName>
</protein>
<evidence type="ECO:0000256" key="1">
    <source>
        <dbReference type="SAM" id="SignalP"/>
    </source>
</evidence>
<dbReference type="SUPFAM" id="SSF48695">
    <property type="entry name" value="Multiheme cytochromes"/>
    <property type="match status" value="1"/>
</dbReference>
<feature type="signal peptide" evidence="1">
    <location>
        <begin position="1"/>
        <end position="21"/>
    </location>
</feature>
<keyword evidence="3" id="KW-1185">Reference proteome</keyword>